<dbReference type="GO" id="GO:0005737">
    <property type="term" value="C:cytoplasm"/>
    <property type="evidence" value="ECO:0007669"/>
    <property type="project" value="TreeGrafter"/>
</dbReference>
<dbReference type="AlphaFoldDB" id="A0A1W0W9Z9"/>
<dbReference type="PROSITE" id="PS00086">
    <property type="entry name" value="CYTOCHROME_P450"/>
    <property type="match status" value="1"/>
</dbReference>
<dbReference type="OrthoDB" id="2789670at2759"/>
<evidence type="ECO:0000256" key="1">
    <source>
        <dbReference type="ARBA" id="ARBA00001971"/>
    </source>
</evidence>
<dbReference type="PRINTS" id="PR00385">
    <property type="entry name" value="P450"/>
</dbReference>
<evidence type="ECO:0000256" key="8">
    <source>
        <dbReference type="RuleBase" id="RU000461"/>
    </source>
</evidence>
<dbReference type="GO" id="GO:0016712">
    <property type="term" value="F:oxidoreductase activity, acting on paired donors, with incorporation or reduction of molecular oxygen, reduced flavin or flavoprotein as one donor, and incorporation of one atom of oxygen"/>
    <property type="evidence" value="ECO:0007669"/>
    <property type="project" value="TreeGrafter"/>
</dbReference>
<dbReference type="Gene3D" id="1.10.630.10">
    <property type="entry name" value="Cytochrome P450"/>
    <property type="match status" value="1"/>
</dbReference>
<dbReference type="Pfam" id="PF00067">
    <property type="entry name" value="p450"/>
    <property type="match status" value="1"/>
</dbReference>
<dbReference type="SUPFAM" id="SSF48264">
    <property type="entry name" value="Cytochrome P450"/>
    <property type="match status" value="1"/>
</dbReference>
<dbReference type="EMBL" id="MTYJ01000155">
    <property type="protein sequence ID" value="OQV12035.1"/>
    <property type="molecule type" value="Genomic_DNA"/>
</dbReference>
<evidence type="ECO:0000256" key="6">
    <source>
        <dbReference type="ARBA" id="ARBA00023033"/>
    </source>
</evidence>
<keyword evidence="11" id="KW-1185">Reference proteome</keyword>
<evidence type="ECO:0000313" key="10">
    <source>
        <dbReference type="EMBL" id="OQV12035.1"/>
    </source>
</evidence>
<evidence type="ECO:0000313" key="11">
    <source>
        <dbReference type="Proteomes" id="UP000192578"/>
    </source>
</evidence>
<keyword evidence="3 7" id="KW-0479">Metal-binding</keyword>
<evidence type="ECO:0000256" key="2">
    <source>
        <dbReference type="ARBA" id="ARBA00010617"/>
    </source>
</evidence>
<name>A0A1W0W9Z9_HYPEX</name>
<reference evidence="11" key="1">
    <citation type="submission" date="2017-01" db="EMBL/GenBank/DDBJ databases">
        <title>Comparative genomics of anhydrobiosis in the tardigrade Hypsibius dujardini.</title>
        <authorList>
            <person name="Yoshida Y."/>
            <person name="Koutsovoulos G."/>
            <person name="Laetsch D."/>
            <person name="Stevens L."/>
            <person name="Kumar S."/>
            <person name="Horikawa D."/>
            <person name="Ishino K."/>
            <person name="Komine S."/>
            <person name="Tomita M."/>
            <person name="Blaxter M."/>
            <person name="Arakawa K."/>
        </authorList>
    </citation>
    <scope>NUCLEOTIDE SEQUENCE [LARGE SCALE GENOMIC DNA]</scope>
    <source>
        <strain evidence="11">Z151</strain>
    </source>
</reference>
<evidence type="ECO:0000256" key="5">
    <source>
        <dbReference type="ARBA" id="ARBA00023004"/>
    </source>
</evidence>
<keyword evidence="7 8" id="KW-0349">Heme</keyword>
<dbReference type="GO" id="GO:0008395">
    <property type="term" value="F:steroid hydroxylase activity"/>
    <property type="evidence" value="ECO:0007669"/>
    <property type="project" value="TreeGrafter"/>
</dbReference>
<evidence type="ECO:0000256" key="4">
    <source>
        <dbReference type="ARBA" id="ARBA00023002"/>
    </source>
</evidence>
<sequence length="493" mass="55526">MLEYILAGLLLILTIAWFTLGVKRSTTLPPGPPPRPIVGNLGRLRGKSGKERYRTLAKLVDDYGKDGVATIYLGSQPVVFVTNFETLKTIVHSDEMSGRPTSVRDEFFHRKGLIFTDGDEAWKEQRRFALSTLRDFGMGKTWLQDLVIEEAVELVEDIKNANGKPVNPIQYLTPSISNVICAISYGQRFSHKDANFQRLTSLVGQNVTLAATNQLVEYFPFLRMIPFSKFRARYLAWQANVGDLTAFFDTLVEQHQQSLHDGEPRDYLHAFMLEAEKQKDNAKSTFSSDQLLRSVLNLFGAGTETTATTLAWAILYLLDKPDVYDKVQKEIDGVIGDGQYPTMEVKDRLPYTQATIFEVQRLGNLVAIVGRRAMADVTLNGFKIPAGTNIFPLLTAVHEDAKYFPDPLAFKPERFLDDSGNLRSKIDGFIPFSIGKRFCLGESLAKMELYIFFTSLVKHFRFRLPHGATINTDDSILGIVNSPKPYNVIFEAR</sequence>
<dbReference type="Proteomes" id="UP000192578">
    <property type="component" value="Unassembled WGS sequence"/>
</dbReference>
<dbReference type="InterPro" id="IPR001128">
    <property type="entry name" value="Cyt_P450"/>
</dbReference>
<dbReference type="GO" id="GO:0006082">
    <property type="term" value="P:organic acid metabolic process"/>
    <property type="evidence" value="ECO:0007669"/>
    <property type="project" value="TreeGrafter"/>
</dbReference>
<accession>A0A1W0W9Z9</accession>
<dbReference type="FunFam" id="1.10.630.10:FF:000036">
    <property type="entry name" value="CYtochrome P450 family"/>
    <property type="match status" value="1"/>
</dbReference>
<evidence type="ECO:0000256" key="9">
    <source>
        <dbReference type="SAM" id="SignalP"/>
    </source>
</evidence>
<comment type="similarity">
    <text evidence="2 8">Belongs to the cytochrome P450 family.</text>
</comment>
<feature type="chain" id="PRO_5012099549" evidence="9">
    <location>
        <begin position="22"/>
        <end position="493"/>
    </location>
</feature>
<keyword evidence="5 7" id="KW-0408">Iron</keyword>
<dbReference type="PANTHER" id="PTHR24300:SF403">
    <property type="entry name" value="CYTOCHROME P450 306A1"/>
    <property type="match status" value="1"/>
</dbReference>
<dbReference type="PRINTS" id="PR00463">
    <property type="entry name" value="EP450I"/>
</dbReference>
<comment type="caution">
    <text evidence="10">The sequence shown here is derived from an EMBL/GenBank/DDBJ whole genome shotgun (WGS) entry which is preliminary data.</text>
</comment>
<evidence type="ECO:0000256" key="3">
    <source>
        <dbReference type="ARBA" id="ARBA00022723"/>
    </source>
</evidence>
<protein>
    <submittedName>
        <fullName evidence="10">Cytochrome P450 2J2</fullName>
    </submittedName>
</protein>
<dbReference type="InterPro" id="IPR017972">
    <property type="entry name" value="Cyt_P450_CS"/>
</dbReference>
<dbReference type="InterPro" id="IPR050182">
    <property type="entry name" value="Cytochrome_P450_fam2"/>
</dbReference>
<dbReference type="GO" id="GO:0020037">
    <property type="term" value="F:heme binding"/>
    <property type="evidence" value="ECO:0007669"/>
    <property type="project" value="InterPro"/>
</dbReference>
<dbReference type="PANTHER" id="PTHR24300">
    <property type="entry name" value="CYTOCHROME P450 508A4-RELATED"/>
    <property type="match status" value="1"/>
</dbReference>
<gene>
    <name evidence="10" type="ORF">BV898_13685</name>
</gene>
<dbReference type="GO" id="GO:0005506">
    <property type="term" value="F:iron ion binding"/>
    <property type="evidence" value="ECO:0007669"/>
    <property type="project" value="InterPro"/>
</dbReference>
<dbReference type="InterPro" id="IPR036396">
    <property type="entry name" value="Cyt_P450_sf"/>
</dbReference>
<organism evidence="10 11">
    <name type="scientific">Hypsibius exemplaris</name>
    <name type="common">Freshwater tardigrade</name>
    <dbReference type="NCBI Taxonomy" id="2072580"/>
    <lineage>
        <taxon>Eukaryota</taxon>
        <taxon>Metazoa</taxon>
        <taxon>Ecdysozoa</taxon>
        <taxon>Tardigrada</taxon>
        <taxon>Eutardigrada</taxon>
        <taxon>Parachela</taxon>
        <taxon>Hypsibioidea</taxon>
        <taxon>Hypsibiidae</taxon>
        <taxon>Hypsibius</taxon>
    </lineage>
</organism>
<proteinExistence type="inferred from homology"/>
<feature type="signal peptide" evidence="9">
    <location>
        <begin position="1"/>
        <end position="21"/>
    </location>
</feature>
<keyword evidence="4 8" id="KW-0560">Oxidoreductase</keyword>
<feature type="binding site" description="axial binding residue" evidence="7">
    <location>
        <position position="439"/>
    </location>
    <ligand>
        <name>heme</name>
        <dbReference type="ChEBI" id="CHEBI:30413"/>
    </ligand>
    <ligandPart>
        <name>Fe</name>
        <dbReference type="ChEBI" id="CHEBI:18248"/>
    </ligandPart>
</feature>
<comment type="cofactor">
    <cofactor evidence="1 7">
        <name>heme</name>
        <dbReference type="ChEBI" id="CHEBI:30413"/>
    </cofactor>
</comment>
<keyword evidence="9" id="KW-0732">Signal</keyword>
<evidence type="ECO:0000256" key="7">
    <source>
        <dbReference type="PIRSR" id="PIRSR602401-1"/>
    </source>
</evidence>
<dbReference type="InterPro" id="IPR002401">
    <property type="entry name" value="Cyt_P450_E_grp-I"/>
</dbReference>
<dbReference type="GO" id="GO:0006805">
    <property type="term" value="P:xenobiotic metabolic process"/>
    <property type="evidence" value="ECO:0007669"/>
    <property type="project" value="TreeGrafter"/>
</dbReference>
<keyword evidence="6 8" id="KW-0503">Monooxygenase</keyword>